<organism evidence="2 3">
    <name type="scientific">Gossypium arboreum</name>
    <name type="common">Tree cotton</name>
    <name type="synonym">Gossypium nanking</name>
    <dbReference type="NCBI Taxonomy" id="29729"/>
    <lineage>
        <taxon>Eukaryota</taxon>
        <taxon>Viridiplantae</taxon>
        <taxon>Streptophyta</taxon>
        <taxon>Embryophyta</taxon>
        <taxon>Tracheophyta</taxon>
        <taxon>Spermatophyta</taxon>
        <taxon>Magnoliopsida</taxon>
        <taxon>eudicotyledons</taxon>
        <taxon>Gunneridae</taxon>
        <taxon>Pentapetalae</taxon>
        <taxon>rosids</taxon>
        <taxon>malvids</taxon>
        <taxon>Malvales</taxon>
        <taxon>Malvaceae</taxon>
        <taxon>Malvoideae</taxon>
        <taxon>Gossypium</taxon>
    </lineage>
</organism>
<sequence length="109" mass="12669">MKETLEMVMGRIEDLSSIREGFKDFMWETLRSTSNKLTVRDHALEAMVTTMKEEIVELKEELTIYKAALGSGMLTLGPKQHKMDVLKPDKFKRARSVREVDNFLWGLDF</sequence>
<evidence type="ECO:0000313" key="2">
    <source>
        <dbReference type="EMBL" id="KAK5812812.1"/>
    </source>
</evidence>
<comment type="caution">
    <text evidence="2">The sequence shown here is derived from an EMBL/GenBank/DDBJ whole genome shotgun (WGS) entry which is preliminary data.</text>
</comment>
<reference evidence="2 3" key="1">
    <citation type="submission" date="2023-03" db="EMBL/GenBank/DDBJ databases">
        <title>WGS of Gossypium arboreum.</title>
        <authorList>
            <person name="Yu D."/>
        </authorList>
    </citation>
    <scope>NUCLEOTIDE SEQUENCE [LARGE SCALE GENOMIC DNA]</scope>
    <source>
        <tissue evidence="2">Leaf</tissue>
    </source>
</reference>
<feature type="coiled-coil region" evidence="1">
    <location>
        <begin position="41"/>
        <end position="68"/>
    </location>
</feature>
<protein>
    <submittedName>
        <fullName evidence="2">Uncharacterized protein</fullName>
    </submittedName>
</protein>
<gene>
    <name evidence="2" type="ORF">PVK06_028254</name>
</gene>
<dbReference type="Proteomes" id="UP001358586">
    <property type="component" value="Chromosome 8"/>
</dbReference>
<keyword evidence="1" id="KW-0175">Coiled coil</keyword>
<proteinExistence type="predicted"/>
<evidence type="ECO:0000256" key="1">
    <source>
        <dbReference type="SAM" id="Coils"/>
    </source>
</evidence>
<accession>A0ABR0P2X4</accession>
<keyword evidence="3" id="KW-1185">Reference proteome</keyword>
<dbReference type="EMBL" id="JARKNE010000008">
    <property type="protein sequence ID" value="KAK5812812.1"/>
    <property type="molecule type" value="Genomic_DNA"/>
</dbReference>
<name>A0ABR0P2X4_GOSAR</name>
<evidence type="ECO:0000313" key="3">
    <source>
        <dbReference type="Proteomes" id="UP001358586"/>
    </source>
</evidence>